<dbReference type="GO" id="GO:0012505">
    <property type="term" value="C:endomembrane system"/>
    <property type="evidence" value="ECO:0007669"/>
    <property type="project" value="UniProtKB-SubCell"/>
</dbReference>
<gene>
    <name evidence="12" type="ORF">CEUSTIGMA_g10427.t1</name>
</gene>
<feature type="transmembrane region" description="Helical" evidence="10">
    <location>
        <begin position="248"/>
        <end position="269"/>
    </location>
</feature>
<evidence type="ECO:0000256" key="7">
    <source>
        <dbReference type="ARBA" id="ARBA00022989"/>
    </source>
</evidence>
<feature type="domain" description="ABC transmembrane type-1" evidence="11">
    <location>
        <begin position="106"/>
        <end position="390"/>
    </location>
</feature>
<dbReference type="STRING" id="1157962.A0A250XJL8"/>
<feature type="region of interest" description="Disordered" evidence="9">
    <location>
        <begin position="1"/>
        <end position="22"/>
    </location>
</feature>
<dbReference type="PANTHER" id="PTHR24223:SF443">
    <property type="entry name" value="MULTIDRUG-RESISTANCE LIKE PROTEIN 1, ISOFORM I"/>
    <property type="match status" value="1"/>
</dbReference>
<dbReference type="AlphaFoldDB" id="A0A250XJL8"/>
<evidence type="ECO:0000256" key="2">
    <source>
        <dbReference type="ARBA" id="ARBA00022448"/>
    </source>
</evidence>
<evidence type="ECO:0000256" key="8">
    <source>
        <dbReference type="ARBA" id="ARBA00023136"/>
    </source>
</evidence>
<dbReference type="InterPro" id="IPR044746">
    <property type="entry name" value="ABCC_6TM_D1"/>
</dbReference>
<dbReference type="FunFam" id="1.20.1560.10:FF:000006">
    <property type="entry name" value="ATP-binding cassette, sub-family C (CFTR/MRP), member 9"/>
    <property type="match status" value="1"/>
</dbReference>
<feature type="transmembrane region" description="Helical" evidence="10">
    <location>
        <begin position="221"/>
        <end position="242"/>
    </location>
</feature>
<feature type="transmembrane region" description="Helical" evidence="10">
    <location>
        <begin position="374"/>
        <end position="395"/>
    </location>
</feature>
<keyword evidence="3 10" id="KW-0812">Transmembrane</keyword>
<dbReference type="Pfam" id="PF00005">
    <property type="entry name" value="ABC_tran"/>
    <property type="match status" value="1"/>
</dbReference>
<dbReference type="GO" id="GO:0016020">
    <property type="term" value="C:membrane"/>
    <property type="evidence" value="ECO:0007669"/>
    <property type="project" value="InterPro"/>
</dbReference>
<keyword evidence="2" id="KW-0813">Transport</keyword>
<evidence type="ECO:0000259" key="11">
    <source>
        <dbReference type="PROSITE" id="PS50929"/>
    </source>
</evidence>
<evidence type="ECO:0000313" key="13">
    <source>
        <dbReference type="Proteomes" id="UP000232323"/>
    </source>
</evidence>
<evidence type="ECO:0000256" key="10">
    <source>
        <dbReference type="SAM" id="Phobius"/>
    </source>
</evidence>
<keyword evidence="6" id="KW-0067">ATP-binding</keyword>
<dbReference type="InterPro" id="IPR027417">
    <property type="entry name" value="P-loop_NTPase"/>
</dbReference>
<dbReference type="GO" id="GO:0005524">
    <property type="term" value="F:ATP binding"/>
    <property type="evidence" value="ECO:0007669"/>
    <property type="project" value="UniProtKB-KW"/>
</dbReference>
<dbReference type="Proteomes" id="UP000232323">
    <property type="component" value="Unassembled WGS sequence"/>
</dbReference>
<dbReference type="InterPro" id="IPR036640">
    <property type="entry name" value="ABC1_TM_sf"/>
</dbReference>
<keyword evidence="8 10" id="KW-0472">Membrane</keyword>
<keyword evidence="4" id="KW-0677">Repeat</keyword>
<feature type="transmembrane region" description="Helical" evidence="10">
    <location>
        <begin position="333"/>
        <end position="354"/>
    </location>
</feature>
<organism evidence="12 13">
    <name type="scientific">Chlamydomonas eustigma</name>
    <dbReference type="NCBI Taxonomy" id="1157962"/>
    <lineage>
        <taxon>Eukaryota</taxon>
        <taxon>Viridiplantae</taxon>
        <taxon>Chlorophyta</taxon>
        <taxon>core chlorophytes</taxon>
        <taxon>Chlorophyceae</taxon>
        <taxon>CS clade</taxon>
        <taxon>Chlamydomonadales</taxon>
        <taxon>Chlamydomonadaceae</taxon>
        <taxon>Chlamydomonas</taxon>
    </lineage>
</organism>
<evidence type="ECO:0000256" key="4">
    <source>
        <dbReference type="ARBA" id="ARBA00022737"/>
    </source>
</evidence>
<protein>
    <recommendedName>
        <fullName evidence="11">ABC transmembrane type-1 domain-containing protein</fullName>
    </recommendedName>
</protein>
<dbReference type="SUPFAM" id="SSF52540">
    <property type="entry name" value="P-loop containing nucleoside triphosphate hydrolases"/>
    <property type="match status" value="1"/>
</dbReference>
<evidence type="ECO:0000256" key="6">
    <source>
        <dbReference type="ARBA" id="ARBA00022840"/>
    </source>
</evidence>
<dbReference type="GO" id="GO:0140359">
    <property type="term" value="F:ABC-type transporter activity"/>
    <property type="evidence" value="ECO:0007669"/>
    <property type="project" value="InterPro"/>
</dbReference>
<reference evidence="12 13" key="1">
    <citation type="submission" date="2017-08" db="EMBL/GenBank/DDBJ databases">
        <title>Acidophilic green algal genome provides insights into adaptation to an acidic environment.</title>
        <authorList>
            <person name="Hirooka S."/>
            <person name="Hirose Y."/>
            <person name="Kanesaki Y."/>
            <person name="Higuchi S."/>
            <person name="Fujiwara T."/>
            <person name="Onuma R."/>
            <person name="Era A."/>
            <person name="Ohbayashi R."/>
            <person name="Uzuka A."/>
            <person name="Nozaki H."/>
            <person name="Yoshikawa H."/>
            <person name="Miyagishima S.Y."/>
        </authorList>
    </citation>
    <scope>NUCLEOTIDE SEQUENCE [LARGE SCALE GENOMIC DNA]</scope>
    <source>
        <strain evidence="12 13">NIES-2499</strain>
    </source>
</reference>
<comment type="caution">
    <text evidence="12">The sequence shown here is derived from an EMBL/GenBank/DDBJ whole genome shotgun (WGS) entry which is preliminary data.</text>
</comment>
<evidence type="ECO:0000313" key="12">
    <source>
        <dbReference type="EMBL" id="GAX83000.1"/>
    </source>
</evidence>
<dbReference type="CDD" id="cd18579">
    <property type="entry name" value="ABC_6TM_ABCC_D1"/>
    <property type="match status" value="1"/>
</dbReference>
<keyword evidence="7 10" id="KW-1133">Transmembrane helix</keyword>
<dbReference type="Gene3D" id="3.40.50.300">
    <property type="entry name" value="P-loop containing nucleotide triphosphate hydrolases"/>
    <property type="match status" value="1"/>
</dbReference>
<dbReference type="PROSITE" id="PS50929">
    <property type="entry name" value="ABC_TM1F"/>
    <property type="match status" value="1"/>
</dbReference>
<dbReference type="PANTHER" id="PTHR24223">
    <property type="entry name" value="ATP-BINDING CASSETTE SUB-FAMILY C"/>
    <property type="match status" value="1"/>
</dbReference>
<comment type="subcellular location">
    <subcellularLocation>
        <location evidence="1">Endomembrane system</location>
        <topology evidence="1">Multi-pass membrane protein</topology>
    </subcellularLocation>
</comment>
<keyword evidence="5" id="KW-0547">Nucleotide-binding</keyword>
<evidence type="ECO:0000256" key="3">
    <source>
        <dbReference type="ARBA" id="ARBA00022692"/>
    </source>
</evidence>
<dbReference type="InterPro" id="IPR050173">
    <property type="entry name" value="ABC_transporter_C-like"/>
</dbReference>
<dbReference type="GO" id="GO:0016887">
    <property type="term" value="F:ATP hydrolysis activity"/>
    <property type="evidence" value="ECO:0007669"/>
    <property type="project" value="InterPro"/>
</dbReference>
<dbReference type="InterPro" id="IPR003439">
    <property type="entry name" value="ABC_transporter-like_ATP-bd"/>
</dbReference>
<sequence>MKDNKENNGEKPDFDDIESRASSEPVKEGFKWGPFSFMRRMFFLDVDPLVNHGFNTRLEPGDVYPEPTVQATRLNSFFEPAWEKEQKKPNPDLRLTIWAGNLSTLLVTAVLYGVSQACSLAGPMLLQRIVAGISCLGSEGAFPPGTITSTALASFLAPALQSLCENHCIFKMYVMGPRMRDSLMAAIYRKCLKLSSSSLQGESQGRVVTLMSNDAQKLQDAAYALHSIWGAPAIIMMVLALLWFQVGWATFVGLGVMLTLIPITGFLAAKLGSYRKDLMGWTDKRVGLMSEIINGIQMIKFYAWEAPFNVEVMKYRNNEADILRALAFWQGMFGMLLFVGPVAVAVFCFGSYSIAGNQLSPAAAYSALPYFSLLRFPLGFLPMLVTMVVNAMVALGRIQGFLLRKEVSDDEAQSRKGTPGEVIIQDGHFVWDEEAMDSVLKDINFEAKPGSLTMIVGSVGSGKSSILSALIGHMSHKSGTMSMGGDVAYVAQTSWIMKDMVQENILMGHDMDPDRYDMVPPGTQGSSSTSRPEDLTQW</sequence>
<dbReference type="EMBL" id="BEGY01000090">
    <property type="protein sequence ID" value="GAX83000.1"/>
    <property type="molecule type" value="Genomic_DNA"/>
</dbReference>
<dbReference type="SUPFAM" id="SSF90123">
    <property type="entry name" value="ABC transporter transmembrane region"/>
    <property type="match status" value="1"/>
</dbReference>
<accession>A0A250XJL8</accession>
<dbReference type="Gene3D" id="1.20.1560.10">
    <property type="entry name" value="ABC transporter type 1, transmembrane domain"/>
    <property type="match status" value="1"/>
</dbReference>
<name>A0A250XJL8_9CHLO</name>
<feature type="region of interest" description="Disordered" evidence="9">
    <location>
        <begin position="511"/>
        <end position="538"/>
    </location>
</feature>
<dbReference type="InterPro" id="IPR011527">
    <property type="entry name" value="ABC1_TM_dom"/>
</dbReference>
<evidence type="ECO:0000256" key="9">
    <source>
        <dbReference type="SAM" id="MobiDB-lite"/>
    </source>
</evidence>
<dbReference type="OrthoDB" id="6500128at2759"/>
<evidence type="ECO:0000256" key="1">
    <source>
        <dbReference type="ARBA" id="ARBA00004127"/>
    </source>
</evidence>
<evidence type="ECO:0000256" key="5">
    <source>
        <dbReference type="ARBA" id="ARBA00022741"/>
    </source>
</evidence>
<proteinExistence type="predicted"/>
<dbReference type="Pfam" id="PF00664">
    <property type="entry name" value="ABC_membrane"/>
    <property type="match status" value="1"/>
</dbReference>
<keyword evidence="13" id="KW-1185">Reference proteome</keyword>